<name>A0AC58URQ8_TOBAC</name>
<accession>A0AC58URQ8</accession>
<reference evidence="1" key="1">
    <citation type="journal article" date="2014" name="Nat. Commun.">
        <title>The tobacco genome sequence and its comparison with those of tomato and potato.</title>
        <authorList>
            <person name="Sierro N."/>
            <person name="Battey J.N."/>
            <person name="Ouadi S."/>
            <person name="Bakaher N."/>
            <person name="Bovet L."/>
            <person name="Willig A."/>
            <person name="Goepfert S."/>
            <person name="Peitsch M.C."/>
            <person name="Ivanov N.V."/>
        </authorList>
    </citation>
    <scope>NUCLEOTIDE SEQUENCE [LARGE SCALE GENOMIC DNA]</scope>
</reference>
<reference evidence="2" key="2">
    <citation type="submission" date="2025-08" db="UniProtKB">
        <authorList>
            <consortium name="RefSeq"/>
        </authorList>
    </citation>
    <scope>IDENTIFICATION</scope>
    <source>
        <tissue evidence="2">Leaf</tissue>
    </source>
</reference>
<sequence length="638" mass="70549">MCQTSQIVEVTEGIALFSSKNIGVPNSGIGLFSGKGNAVHHAQDASNDTGNSQVVTAANFAGSSQVQHSTTTVQGIQNVMFNIPQFTQEQNSSGHVKGIGREDNGLYMFYSRDASTIGLQVPSTISKLLVPKPPPIVNMTKNNRIMDVALWHKRLGHTLKKTLRSIVVFQDCECKNTTESCNVCPLAKQTRLPFLLSTTNTNVCFHTLYCDVWGPYRVLTYDGKKYFLTLIDDYSRYCWIFLLPTKAEVIVALRSFILMIQNMYSASVKIFRSDNGSEFLNSQVAELLRFLSNTTSETAAGTGEASSGGGHDVSMSLPAEPSLPLSSPLLALEAPLTRMSNRDSRPPIWMKNYVTHNRGKSYCCYPISTCVNYDNVSSSFGSALAIYSVIVEPKTFAKAVKDPKWIAEMKDKILVLEDNNAWSIVTLPPRKMPIGCKWVFKVKYTSTGEVQTELVLVLVYVDDLLVTGNSPSLILQTRNDLKLKFKIKDLGELNFFLGIEFARSKQGIVMSQRKYALELIVELGLGGAKPVGTSLETSYKLTSVVFDSFINKSSSNEADTEDKELENAGLYQRPKQSHIDVALRVVRYIKTAPGLGLLKPLEGSEKLEVYCDSDWVGCLQTRRSVTRYVVKVGDALIS</sequence>
<organism evidence="1 2">
    <name type="scientific">Nicotiana tabacum</name>
    <name type="common">Common tobacco</name>
    <dbReference type="NCBI Taxonomy" id="4097"/>
    <lineage>
        <taxon>Eukaryota</taxon>
        <taxon>Viridiplantae</taxon>
        <taxon>Streptophyta</taxon>
        <taxon>Embryophyta</taxon>
        <taxon>Tracheophyta</taxon>
        <taxon>Spermatophyta</taxon>
        <taxon>Magnoliopsida</taxon>
        <taxon>eudicotyledons</taxon>
        <taxon>Gunneridae</taxon>
        <taxon>Pentapetalae</taxon>
        <taxon>asterids</taxon>
        <taxon>lamiids</taxon>
        <taxon>Solanales</taxon>
        <taxon>Solanaceae</taxon>
        <taxon>Nicotianoideae</taxon>
        <taxon>Nicotianeae</taxon>
        <taxon>Nicotiana</taxon>
    </lineage>
</organism>
<dbReference type="RefSeq" id="XP_075112178.1">
    <property type="nucleotide sequence ID" value="XM_075256077.1"/>
</dbReference>
<proteinExistence type="predicted"/>
<dbReference type="Proteomes" id="UP000790787">
    <property type="component" value="Chromosome 6"/>
</dbReference>
<protein>
    <submittedName>
        <fullName evidence="2">Uncharacterized protein LOC142182120</fullName>
    </submittedName>
</protein>
<keyword evidence="1" id="KW-1185">Reference proteome</keyword>
<evidence type="ECO:0000313" key="2">
    <source>
        <dbReference type="RefSeq" id="XP_075112178.1"/>
    </source>
</evidence>
<gene>
    <name evidence="2" type="primary">LOC142182120</name>
</gene>
<evidence type="ECO:0000313" key="1">
    <source>
        <dbReference type="Proteomes" id="UP000790787"/>
    </source>
</evidence>